<dbReference type="EMBL" id="KN847904">
    <property type="protein sequence ID" value="KIR40006.1"/>
    <property type="molecule type" value="Genomic_DNA"/>
</dbReference>
<evidence type="ECO:0000256" key="2">
    <source>
        <dbReference type="ARBA" id="ARBA00022490"/>
    </source>
</evidence>
<dbReference type="PANTHER" id="PTHR45994:SF1">
    <property type="entry name" value="FI21225P1"/>
    <property type="match status" value="1"/>
</dbReference>
<dbReference type="PANTHER" id="PTHR45994">
    <property type="entry name" value="FI21225P1"/>
    <property type="match status" value="1"/>
</dbReference>
<dbReference type="OrthoDB" id="199930at2759"/>
<keyword evidence="6" id="KW-1185">Reference proteome</keyword>
<organism evidence="5 6">
    <name type="scientific">Cryptococcus deuterogattii Ram5</name>
    <dbReference type="NCBI Taxonomy" id="1296110"/>
    <lineage>
        <taxon>Eukaryota</taxon>
        <taxon>Fungi</taxon>
        <taxon>Dikarya</taxon>
        <taxon>Basidiomycota</taxon>
        <taxon>Agaricomycotina</taxon>
        <taxon>Tremellomycetes</taxon>
        <taxon>Tremellales</taxon>
        <taxon>Cryptococcaceae</taxon>
        <taxon>Cryptococcus</taxon>
        <taxon>Cryptococcus gattii species complex</taxon>
    </lineage>
</organism>
<accession>A0A0D0UXH7</accession>
<evidence type="ECO:0000256" key="1">
    <source>
        <dbReference type="ARBA" id="ARBA00004496"/>
    </source>
</evidence>
<dbReference type="Gene3D" id="1.25.10.10">
    <property type="entry name" value="Leucine-rich Repeat Variant"/>
    <property type="match status" value="1"/>
</dbReference>
<feature type="domain" description="UNC-45/Cro1/She4 central" evidence="4">
    <location>
        <begin position="27"/>
        <end position="204"/>
    </location>
</feature>
<reference evidence="5 6" key="1">
    <citation type="submission" date="2015-01" db="EMBL/GenBank/DDBJ databases">
        <title>The Genome Sequence of Cryptococcus gattii Ram5.</title>
        <authorList>
            <consortium name="The Broad Institute Genomics Platform"/>
            <person name="Cuomo C."/>
            <person name="Litvintseva A."/>
            <person name="Chen Y."/>
            <person name="Heitman J."/>
            <person name="Sun S."/>
            <person name="Springer D."/>
            <person name="Dromer F."/>
            <person name="Young S."/>
            <person name="Zeng Q."/>
            <person name="Gargeya S."/>
            <person name="Abouelleil A."/>
            <person name="Alvarado L."/>
            <person name="Chapman S.B."/>
            <person name="Gainer-Dewar J."/>
            <person name="Goldberg J."/>
            <person name="Griggs A."/>
            <person name="Gujja S."/>
            <person name="Hansen M."/>
            <person name="Howarth C."/>
            <person name="Imamovic A."/>
            <person name="Larimer J."/>
            <person name="Murphy C."/>
            <person name="Naylor J."/>
            <person name="Pearson M."/>
            <person name="Priest M."/>
            <person name="Roberts A."/>
            <person name="Saif S."/>
            <person name="Shea T."/>
            <person name="Sykes S."/>
            <person name="Wortman J."/>
            <person name="Nusbaum C."/>
            <person name="Birren B."/>
        </authorList>
    </citation>
    <scope>NUCLEOTIDE SEQUENCE [LARGE SCALE GENOMIC DNA]</scope>
    <source>
        <strain evidence="5 6">Ram5</strain>
    </source>
</reference>
<gene>
    <name evidence="5" type="ORF">I313_03927</name>
</gene>
<dbReference type="AlphaFoldDB" id="A0A0D0UXH7"/>
<sequence length="789" mass="85536">MNVQIDEAALDVLLKRLASSPSLSIDDITLLANAFTPSSSRLARATAYLCLSKACSDLDSKQAGGKIIHDAIFPYFDSIFHKPVPKIQEIENDEDAVEVMEPEICVPAVSLLTALFPIAPSASTSLLTGKLGDEDDSLGILLELAELPSPLQPSLAELFVAAADTKQGRDLALTRGMDWLKGGVKYEGGNGDVAALCAAALSKLSGSSDARHEIPQSEGQGGESMRFSNSDNEELAKKMMVFVENSSNNYAALQATIEGLAVLSLRPRIKVLLSSSPKFLKALIDLPPVPGRKGGSLPLTPRGRIHADNDAKLFESVETSFCYGLASILVNLTSLKPVLSEQDREVEKLRKMAISADKNKLNEQDEDTELDNNLEVLKRVKVVLAAGCVNALSGLVRTDSRLVKEAIGRLCRNLVDSPDEEKDRRELMRRRVLFVRDGGFKVLSIIVRDLLAMATAKPSAKASDTTVLPANPVPVDILPSFQALAKLVITTDPATLFPPPHQVTALNALTPLYHLLIHPDSLLIQRFEALMALTNITSIDPTISAKLVKASIKPLKIDGLFRTSSSDEEVRVITKVEEMMLDDNELARRAAVQLVCNLSSSQTGYDYFSGEDSTTTPSRARSLLNVLVILTCMDDVPTQSAAGGALAMLTESPIACKYILMGDIQSSSSADQTPPRSPWSRICSLLGPAPDVDYDERAELIPIISSTPPQPNVELVRRGAIILYNLLEYVVSLQGKEREQEKKRIEADGIQEVLLGVLKVVKGTGDEMTQPVVLSLKMIRDDLKCKIPM</sequence>
<name>A0A0D0UXH7_9TREE</name>
<dbReference type="InterPro" id="IPR011989">
    <property type="entry name" value="ARM-like"/>
</dbReference>
<dbReference type="GO" id="GO:0051879">
    <property type="term" value="F:Hsp90 protein binding"/>
    <property type="evidence" value="ECO:0007669"/>
    <property type="project" value="TreeGrafter"/>
</dbReference>
<keyword evidence="2" id="KW-0963">Cytoplasm</keyword>
<feature type="region of interest" description="Disordered" evidence="3">
    <location>
        <begin position="208"/>
        <end position="228"/>
    </location>
</feature>
<dbReference type="InterPro" id="IPR024660">
    <property type="entry name" value="UCS_central_dom"/>
</dbReference>
<dbReference type="SUPFAM" id="SSF48371">
    <property type="entry name" value="ARM repeat"/>
    <property type="match status" value="1"/>
</dbReference>
<dbReference type="InterPro" id="IPR016024">
    <property type="entry name" value="ARM-type_fold"/>
</dbReference>
<proteinExistence type="predicted"/>
<protein>
    <submittedName>
        <fullName evidence="5">Smooth muscle cell associated protein-1 isoform 2</fullName>
    </submittedName>
</protein>
<dbReference type="Pfam" id="PF11701">
    <property type="entry name" value="UNC45-central"/>
    <property type="match status" value="1"/>
</dbReference>
<dbReference type="Proteomes" id="UP000053392">
    <property type="component" value="Unassembled WGS sequence"/>
</dbReference>
<evidence type="ECO:0000259" key="4">
    <source>
        <dbReference type="Pfam" id="PF11701"/>
    </source>
</evidence>
<evidence type="ECO:0000256" key="3">
    <source>
        <dbReference type="SAM" id="MobiDB-lite"/>
    </source>
</evidence>
<dbReference type="GO" id="GO:0005737">
    <property type="term" value="C:cytoplasm"/>
    <property type="evidence" value="ECO:0007669"/>
    <property type="project" value="UniProtKB-SubCell"/>
</dbReference>
<evidence type="ECO:0000313" key="6">
    <source>
        <dbReference type="Proteomes" id="UP000053392"/>
    </source>
</evidence>
<dbReference type="HOGENOM" id="CLU_016305_1_0_1"/>
<comment type="subcellular location">
    <subcellularLocation>
        <location evidence="1">Cytoplasm</location>
    </subcellularLocation>
</comment>
<evidence type="ECO:0000313" key="5">
    <source>
        <dbReference type="EMBL" id="KIR40006.1"/>
    </source>
</evidence>